<accession>A0A7C9JRW9</accession>
<reference evidence="3" key="1">
    <citation type="submission" date="2018-08" db="EMBL/GenBank/DDBJ databases">
        <title>Murine metabolic-syndrome-specific gut microbial biobank.</title>
        <authorList>
            <person name="Liu C."/>
        </authorList>
    </citation>
    <scope>NUCLEOTIDE SEQUENCE [LARGE SCALE GENOMIC DNA]</scope>
    <source>
        <strain evidence="3">Z82</strain>
    </source>
</reference>
<keyword evidence="3" id="KW-0238">DNA-binding</keyword>
<dbReference type="AlphaFoldDB" id="A0A7C9JRW9"/>
<dbReference type="EMBL" id="QWKH01000155">
    <property type="protein sequence ID" value="NBI35555.1"/>
    <property type="molecule type" value="Genomic_DNA"/>
</dbReference>
<gene>
    <name evidence="3" type="ORF">D1639_11055</name>
</gene>
<feature type="region of interest" description="Disordered" evidence="1">
    <location>
        <begin position="48"/>
        <end position="72"/>
    </location>
</feature>
<dbReference type="InterPro" id="IPR010093">
    <property type="entry name" value="SinI_DNA-bd"/>
</dbReference>
<evidence type="ECO:0000256" key="1">
    <source>
        <dbReference type="SAM" id="MobiDB-lite"/>
    </source>
</evidence>
<dbReference type="NCBIfam" id="TIGR01764">
    <property type="entry name" value="excise"/>
    <property type="match status" value="1"/>
</dbReference>
<dbReference type="InterPro" id="IPR041657">
    <property type="entry name" value="HTH_17"/>
</dbReference>
<name>A0A7C9JRW9_9BACT</name>
<dbReference type="Pfam" id="PF12728">
    <property type="entry name" value="HTH_17"/>
    <property type="match status" value="1"/>
</dbReference>
<evidence type="ECO:0000259" key="2">
    <source>
        <dbReference type="Pfam" id="PF12728"/>
    </source>
</evidence>
<comment type="caution">
    <text evidence="3">The sequence shown here is derived from an EMBL/GenBank/DDBJ whole genome shotgun (WGS) entry which is preliminary data.</text>
</comment>
<feature type="domain" description="Helix-turn-helix" evidence="2">
    <location>
        <begin position="1"/>
        <end position="50"/>
    </location>
</feature>
<sequence length="159" mass="16832">MLSVAQSAAMLSVSPARVRALIASGGLPAVKVGRAWCLREEDVLDRLERQPKAGRPSLRGPSDRATGAAEADAVATMVEAEGPAADSYGSSAGVGDVPVASDMSDPHELYLACRECFRFLPDANLIRAAASKEEASFYMAVADFFLQQKQARLIAEGVY</sequence>
<dbReference type="GO" id="GO:0003677">
    <property type="term" value="F:DNA binding"/>
    <property type="evidence" value="ECO:0007669"/>
    <property type="project" value="UniProtKB-KW"/>
</dbReference>
<evidence type="ECO:0000313" key="3">
    <source>
        <dbReference type="EMBL" id="NBI35555.1"/>
    </source>
</evidence>
<protein>
    <submittedName>
        <fullName evidence="3">DNA-binding protein</fullName>
    </submittedName>
</protein>
<organism evidence="3">
    <name type="scientific">Muribaculaceae bacterium Z82</name>
    <dbReference type="NCBI Taxonomy" id="2304548"/>
    <lineage>
        <taxon>Bacteria</taxon>
        <taxon>Pseudomonadati</taxon>
        <taxon>Bacteroidota</taxon>
        <taxon>Bacteroidia</taxon>
        <taxon>Bacteroidales</taxon>
        <taxon>Muribaculaceae</taxon>
    </lineage>
</organism>
<proteinExistence type="predicted"/>